<reference evidence="2" key="1">
    <citation type="submission" date="2022-10" db="EMBL/GenBank/DDBJ databases">
        <title>Genomics discovery of giant fungal viruses from subsurface oceanic crustal fluids.</title>
        <authorList>
            <person name="Bhattacharjee A.S."/>
            <person name="Schulz F."/>
            <person name="Woyke T."/>
            <person name="Orcutt B.N."/>
            <person name="Matinez Martinez J."/>
        </authorList>
    </citation>
    <scope>NUCLEOTIDE SEQUENCE</scope>
    <source>
        <strain evidence="2">VSAG1.JdFR</strain>
        <strain evidence="3">VSAG8.JdFR</strain>
    </source>
</reference>
<accession>A0A9E8G637</accession>
<organism evidence="2">
    <name type="scientific">Nucleocytoviricota sp</name>
    <dbReference type="NCBI Taxonomy" id="2809609"/>
    <lineage>
        <taxon>Viruses</taxon>
        <taxon>Varidnaviria</taxon>
        <taxon>Bamfordvirae</taxon>
        <taxon>Nucleocytoviricota</taxon>
    </lineage>
</organism>
<evidence type="ECO:0000313" key="2">
    <source>
        <dbReference type="EMBL" id="UZT28827.1"/>
    </source>
</evidence>
<evidence type="ECO:0000259" key="1">
    <source>
        <dbReference type="SMART" id="SM00382"/>
    </source>
</evidence>
<name>A0A9E8G637_9VIRU</name>
<dbReference type="CDD" id="cd00009">
    <property type="entry name" value="AAA"/>
    <property type="match status" value="1"/>
</dbReference>
<dbReference type="Gene3D" id="3.40.50.300">
    <property type="entry name" value="P-loop containing nucleotide triphosphate hydrolases"/>
    <property type="match status" value="1"/>
</dbReference>
<sequence>MNKNDYELNNVLNRNKTKENIIDILKNFNNQENEKKGIFIYGSNGSGKTTFVKNILKESDMDYIYYDGTDIRSSNFIETLYENNSSNMNVISLFNKRPKTIVIIIDDVDSINSSDKSTLNNLIKLVRQKKTKKQKQEHRTNSPVIFIGSKDSEKKILELMKVCDVFKVDSPSEIQTKNIFNNYINNDKVLIYIDKLIKYTDFNFHKIFNIINIINDKDFDIELIDELLENISIYKNVKNITKNIINHKYNYKNNIISENDRTIVGLLYHENIIDILDSNNNDHINLYHEFLGNYCKTDFIDRIIYQKQIWQLNDLNFIIKILKNNNIINKSKHENKLIKNINCKDEDVRFTKILTKYSTEYNNTTFLNNICNELGYNVKDTFNYFLYLFENYQDNEIIDFLENYNISELDINRIKKILNYHYVY</sequence>
<dbReference type="SMART" id="SM00382">
    <property type="entry name" value="AAA"/>
    <property type="match status" value="1"/>
</dbReference>
<evidence type="ECO:0000313" key="3">
    <source>
        <dbReference type="EMBL" id="UZT29157.1"/>
    </source>
</evidence>
<dbReference type="EMBL" id="OP765584">
    <property type="protein sequence ID" value="UZT29157.1"/>
    <property type="molecule type" value="Genomic_DNA"/>
</dbReference>
<protein>
    <submittedName>
        <fullName evidence="2">Replication factor C large subunit</fullName>
    </submittedName>
</protein>
<feature type="domain" description="AAA+ ATPase" evidence="1">
    <location>
        <begin position="34"/>
        <end position="172"/>
    </location>
</feature>
<dbReference type="EMBL" id="OP765507">
    <property type="protein sequence ID" value="UZT28827.1"/>
    <property type="molecule type" value="Genomic_DNA"/>
</dbReference>
<dbReference type="GO" id="GO:0016887">
    <property type="term" value="F:ATP hydrolysis activity"/>
    <property type="evidence" value="ECO:0007669"/>
    <property type="project" value="InterPro"/>
</dbReference>
<dbReference type="InterPro" id="IPR003959">
    <property type="entry name" value="ATPase_AAA_core"/>
</dbReference>
<dbReference type="InterPro" id="IPR027417">
    <property type="entry name" value="P-loop_NTPase"/>
</dbReference>
<dbReference type="InterPro" id="IPR003593">
    <property type="entry name" value="AAA+_ATPase"/>
</dbReference>
<dbReference type="GO" id="GO:0005524">
    <property type="term" value="F:ATP binding"/>
    <property type="evidence" value="ECO:0007669"/>
    <property type="project" value="InterPro"/>
</dbReference>
<dbReference type="SUPFAM" id="SSF52540">
    <property type="entry name" value="P-loop containing nucleoside triphosphate hydrolases"/>
    <property type="match status" value="1"/>
</dbReference>
<proteinExistence type="predicted"/>
<dbReference type="Pfam" id="PF00004">
    <property type="entry name" value="AAA"/>
    <property type="match status" value="1"/>
</dbReference>